<dbReference type="InterPro" id="IPR012480">
    <property type="entry name" value="Hepar_II_III_C"/>
</dbReference>
<dbReference type="Gene3D" id="1.50.10.100">
    <property type="entry name" value="Chondroitin AC/alginate lyase"/>
    <property type="match status" value="1"/>
</dbReference>
<dbReference type="Pfam" id="PF07940">
    <property type="entry name" value="Hepar_II_III_C"/>
    <property type="match status" value="1"/>
</dbReference>
<evidence type="ECO:0000256" key="1">
    <source>
        <dbReference type="ARBA" id="ARBA00004418"/>
    </source>
</evidence>
<proteinExistence type="predicted"/>
<comment type="caution">
    <text evidence="7">The sequence shown here is derived from an EMBL/GenBank/DDBJ whole genome shotgun (WGS) entry which is preliminary data.</text>
</comment>
<accession>A0A512DNJ6</accession>
<dbReference type="Gene3D" id="2.70.98.70">
    <property type="match status" value="1"/>
</dbReference>
<protein>
    <submittedName>
        <fullName evidence="7">Heparinase</fullName>
    </submittedName>
</protein>
<dbReference type="InterPro" id="IPR008929">
    <property type="entry name" value="Chondroitin_lyas"/>
</dbReference>
<dbReference type="GO" id="GO:0042597">
    <property type="term" value="C:periplasmic space"/>
    <property type="evidence" value="ECO:0007669"/>
    <property type="project" value="UniProtKB-SubCell"/>
</dbReference>
<keyword evidence="4" id="KW-0456">Lyase</keyword>
<reference evidence="7 8" key="1">
    <citation type="submission" date="2019-07" db="EMBL/GenBank/DDBJ databases">
        <title>Whole genome shotgun sequence of Skermanella aerolata NBRC 106429.</title>
        <authorList>
            <person name="Hosoyama A."/>
            <person name="Uohara A."/>
            <person name="Ohji S."/>
            <person name="Ichikawa N."/>
        </authorList>
    </citation>
    <scope>NUCLEOTIDE SEQUENCE [LARGE SCALE GENOMIC DNA]</scope>
    <source>
        <strain evidence="7 8">NBRC 106429</strain>
    </source>
</reference>
<dbReference type="EMBL" id="BJYZ01000009">
    <property type="protein sequence ID" value="GEO38047.1"/>
    <property type="molecule type" value="Genomic_DNA"/>
</dbReference>
<evidence type="ECO:0000256" key="2">
    <source>
        <dbReference type="ARBA" id="ARBA00022729"/>
    </source>
</evidence>
<dbReference type="GO" id="GO:0016829">
    <property type="term" value="F:lyase activity"/>
    <property type="evidence" value="ECO:0007669"/>
    <property type="project" value="UniProtKB-KW"/>
</dbReference>
<dbReference type="InterPro" id="IPR031680">
    <property type="entry name" value="Hepar_II_III_N"/>
</dbReference>
<dbReference type="Pfam" id="PF16889">
    <property type="entry name" value="Hepar_II_III_N"/>
    <property type="match status" value="1"/>
</dbReference>
<evidence type="ECO:0000259" key="5">
    <source>
        <dbReference type="Pfam" id="PF07940"/>
    </source>
</evidence>
<name>A0A512DNJ6_9PROT</name>
<evidence type="ECO:0000313" key="8">
    <source>
        <dbReference type="Proteomes" id="UP000321523"/>
    </source>
</evidence>
<evidence type="ECO:0000259" key="6">
    <source>
        <dbReference type="Pfam" id="PF16889"/>
    </source>
</evidence>
<evidence type="ECO:0000256" key="4">
    <source>
        <dbReference type="ARBA" id="ARBA00023239"/>
    </source>
</evidence>
<dbReference type="PANTHER" id="PTHR39210:SF1">
    <property type="entry name" value="HEPARIN-SULFATE LYASE"/>
    <property type="match status" value="1"/>
</dbReference>
<dbReference type="Proteomes" id="UP000321523">
    <property type="component" value="Unassembled WGS sequence"/>
</dbReference>
<feature type="domain" description="Heparinase II/III-like C-terminal" evidence="5">
    <location>
        <begin position="303"/>
        <end position="542"/>
    </location>
</feature>
<dbReference type="AlphaFoldDB" id="A0A512DNJ6"/>
<dbReference type="OrthoDB" id="9787373at2"/>
<sequence>MTSQRDTLGWLKQGARAFAFGNPLYGLTLGGRGVTGLAAVPNDPWPGDSDMGAAIMDGVFPFGGDVMQAEEPVWVPALGYGRTWIACMNSFDWLRDLRAVGGDVARRQARTLITSWLDQNHGWNSASWAPDVLGTRIANWIAQHDFYCQSADDAFRSRVFESLARQTTHLSRVVPGPLQGSSLLSAVRGLAFGGLCLPGCDKALGQALKLLERELPAQVLPDGGHVERNPERHMLVLRHLIDIRTVLRAARHEVPEVLQHAIDRMTPALRFFRHGDGGLSLFNGGREADPAMTDTVLAQSDARGRPLKSAPHCGFERMLAGRTTLVMDTGKAPPPGLDTDAHAGTLSFELTVGRERLIVNCGSHPSRFGPWRGALAATAAHSTLAVAETNSAQVLEQGGLGRRPGRITCERIEGDGATLVEATHDGYVRSFGLLHRRRLYLADNGDDLRGEDTLEGPAGTSFALRFHLHPSVTPAAVAGGDSVLLKLPSGAVWRLRAAGAVLEVSESIYLGGGFGDGDEPRRTNQVVVTGDTVSDSTQIKWALRREKKPPPQT</sequence>
<gene>
    <name evidence="7" type="ORF">SAE02_21950</name>
</gene>
<keyword evidence="3" id="KW-0574">Periplasm</keyword>
<comment type="subcellular location">
    <subcellularLocation>
        <location evidence="1">Periplasm</location>
    </subcellularLocation>
</comment>
<feature type="domain" description="Heparin-sulfate lyase N-terminal" evidence="6">
    <location>
        <begin position="122"/>
        <end position="289"/>
    </location>
</feature>
<dbReference type="PANTHER" id="PTHR39210">
    <property type="entry name" value="HEPARIN-SULFATE LYASE"/>
    <property type="match status" value="1"/>
</dbReference>
<keyword evidence="2" id="KW-0732">Signal</keyword>
<keyword evidence="8" id="KW-1185">Reference proteome</keyword>
<organism evidence="7 8">
    <name type="scientific">Skermanella aerolata</name>
    <dbReference type="NCBI Taxonomy" id="393310"/>
    <lineage>
        <taxon>Bacteria</taxon>
        <taxon>Pseudomonadati</taxon>
        <taxon>Pseudomonadota</taxon>
        <taxon>Alphaproteobacteria</taxon>
        <taxon>Rhodospirillales</taxon>
        <taxon>Azospirillaceae</taxon>
        <taxon>Skermanella</taxon>
    </lineage>
</organism>
<dbReference type="RefSeq" id="WP_044428811.1">
    <property type="nucleotide sequence ID" value="NZ_BJYZ01000009.1"/>
</dbReference>
<evidence type="ECO:0000256" key="3">
    <source>
        <dbReference type="ARBA" id="ARBA00022764"/>
    </source>
</evidence>
<evidence type="ECO:0000313" key="7">
    <source>
        <dbReference type="EMBL" id="GEO38047.1"/>
    </source>
</evidence>